<dbReference type="SUPFAM" id="SSF51905">
    <property type="entry name" value="FAD/NAD(P)-binding domain"/>
    <property type="match status" value="1"/>
</dbReference>
<organism evidence="2 3">
    <name type="scientific">Arthrobacter sulfonylureivorans</name>
    <dbReference type="NCBI Taxonomy" id="2486855"/>
    <lineage>
        <taxon>Bacteria</taxon>
        <taxon>Bacillati</taxon>
        <taxon>Actinomycetota</taxon>
        <taxon>Actinomycetes</taxon>
        <taxon>Micrococcales</taxon>
        <taxon>Micrococcaceae</taxon>
        <taxon>Arthrobacter</taxon>
    </lineage>
</organism>
<dbReference type="Gene3D" id="3.30.9.10">
    <property type="entry name" value="D-Amino Acid Oxidase, subunit A, domain 2"/>
    <property type="match status" value="1"/>
</dbReference>
<evidence type="ECO:0000259" key="1">
    <source>
        <dbReference type="Pfam" id="PF01266"/>
    </source>
</evidence>
<dbReference type="Pfam" id="PF01266">
    <property type="entry name" value="DAO"/>
    <property type="match status" value="1"/>
</dbReference>
<accession>A0ABY3W804</accession>
<dbReference type="RefSeq" id="WP_241914475.1">
    <property type="nucleotide sequence ID" value="NZ_CP093326.1"/>
</dbReference>
<keyword evidence="3" id="KW-1185">Reference proteome</keyword>
<dbReference type="Gene3D" id="3.50.50.60">
    <property type="entry name" value="FAD/NAD(P)-binding domain"/>
    <property type="match status" value="1"/>
</dbReference>
<dbReference type="PANTHER" id="PTHR13847:SF281">
    <property type="entry name" value="FAD DEPENDENT OXIDOREDUCTASE DOMAIN-CONTAINING PROTEIN"/>
    <property type="match status" value="1"/>
</dbReference>
<dbReference type="EMBL" id="CP093326">
    <property type="protein sequence ID" value="UNK46455.1"/>
    <property type="molecule type" value="Genomic_DNA"/>
</dbReference>
<evidence type="ECO:0000313" key="3">
    <source>
        <dbReference type="Proteomes" id="UP000829069"/>
    </source>
</evidence>
<reference evidence="2 3" key="1">
    <citation type="submission" date="2022-03" db="EMBL/GenBank/DDBJ databases">
        <title>Isotopic signatures of nitrous oxide derived from detoxification processes.</title>
        <authorList>
            <person name="Behrendt U."/>
            <person name="Buchen C."/>
            <person name="Well R."/>
            <person name="Ulrich A."/>
            <person name="Rohe L."/>
            <person name="Kolb S."/>
            <person name="Schloter M."/>
            <person name="Horn M.A."/>
            <person name="Augustin J."/>
        </authorList>
    </citation>
    <scope>NUCLEOTIDE SEQUENCE [LARGE SCALE GENOMIC DNA]</scope>
    <source>
        <strain evidence="2 3">S4-C24</strain>
    </source>
</reference>
<protein>
    <submittedName>
        <fullName evidence="2">FAD-binding oxidoreductase</fullName>
    </submittedName>
</protein>
<dbReference type="InterPro" id="IPR036188">
    <property type="entry name" value="FAD/NAD-bd_sf"/>
</dbReference>
<sequence length="478" mass="52355">MKTFYDRAEEEIPAARIDAALAGASPTPYWLDDPSRPESLPPLRGPVTADLAVVGGGYTGLWTALLAKERDPDRSVVLLEGNRIGWAASGRNGGFCEASLTHGSANGQKHLPEETELLGKLGLQNLDEIEQTLARYGIDAGFERAGTLSVATEEHHVAWLQEEAAEDPALEFLDRSAVQREVASPAYRAGLRDRHGTALVHPARLAWGLRDACLGAGVEIYEHTPVRSVAGRAGLMALRTDFGSVAAQRVALATNAFPSLLARTRLHTVPVYDYALMTEPLTGAQREALGWAERFGLSDNDNRFHYYRLSTDADGRDRILFGGYDAVYHYGRSLRHSHEQRPETFRRLAAHFYATFPQLADVRFSHAWGGAIDTCSRFFSFFETAYGGRVAYCAGFTGLGVGASRFGANVMLDLLSGQPTERTRLQLVRKKPLPFPPEPLAWLGVKLTTAALVRADRSQGRRGPWLKAMDVVGMGFDS</sequence>
<evidence type="ECO:0000313" key="2">
    <source>
        <dbReference type="EMBL" id="UNK46455.1"/>
    </source>
</evidence>
<proteinExistence type="predicted"/>
<dbReference type="Proteomes" id="UP000829069">
    <property type="component" value="Chromosome"/>
</dbReference>
<dbReference type="PANTHER" id="PTHR13847">
    <property type="entry name" value="SARCOSINE DEHYDROGENASE-RELATED"/>
    <property type="match status" value="1"/>
</dbReference>
<dbReference type="InterPro" id="IPR006076">
    <property type="entry name" value="FAD-dep_OxRdtase"/>
</dbReference>
<name>A0ABY3W804_9MICC</name>
<feature type="domain" description="FAD dependent oxidoreductase" evidence="1">
    <location>
        <begin position="50"/>
        <end position="410"/>
    </location>
</feature>
<gene>
    <name evidence="2" type="ORF">MNQ99_03535</name>
</gene>